<accession>A0ABY5VMG7</accession>
<dbReference type="NCBIfam" id="NF038083">
    <property type="entry name" value="CU044_5270_fam"/>
    <property type="match status" value="1"/>
</dbReference>
<reference evidence="3" key="1">
    <citation type="submission" date="2021-04" db="EMBL/GenBank/DDBJ databases">
        <authorList>
            <person name="Hartkoorn R.C."/>
            <person name="Beaudoing E."/>
            <person name="Hot D."/>
        </authorList>
    </citation>
    <scope>NUCLEOTIDE SEQUENCE</scope>
    <source>
        <strain evidence="3">NRRL B-16292</strain>
    </source>
</reference>
<gene>
    <name evidence="3" type="ORF">Dfulv_27280</name>
</gene>
<keyword evidence="2" id="KW-0472">Membrane</keyword>
<keyword evidence="2" id="KW-0812">Transmembrane</keyword>
<keyword evidence="2" id="KW-1133">Transmembrane helix</keyword>
<dbReference type="RefSeq" id="WP_259856295.1">
    <property type="nucleotide sequence ID" value="NZ_BAAAST010000075.1"/>
</dbReference>
<feature type="transmembrane region" description="Helical" evidence="2">
    <location>
        <begin position="49"/>
        <end position="68"/>
    </location>
</feature>
<proteinExistence type="predicted"/>
<feature type="region of interest" description="Disordered" evidence="1">
    <location>
        <begin position="72"/>
        <end position="95"/>
    </location>
</feature>
<reference evidence="3" key="2">
    <citation type="submission" date="2022-09" db="EMBL/GenBank/DDBJ databases">
        <title>Biosynthetic gene clusters of Dactylosporangioum fulvum.</title>
        <authorList>
            <person name="Caradec T."/>
        </authorList>
    </citation>
    <scope>NUCLEOTIDE SEQUENCE</scope>
    <source>
        <strain evidence="3">NRRL B-16292</strain>
    </source>
</reference>
<dbReference type="Proteomes" id="UP001059617">
    <property type="component" value="Chromosome"/>
</dbReference>
<organism evidence="3 4">
    <name type="scientific">Dactylosporangium fulvum</name>
    <dbReference type="NCBI Taxonomy" id="53359"/>
    <lineage>
        <taxon>Bacteria</taxon>
        <taxon>Bacillati</taxon>
        <taxon>Actinomycetota</taxon>
        <taxon>Actinomycetes</taxon>
        <taxon>Micromonosporales</taxon>
        <taxon>Micromonosporaceae</taxon>
        <taxon>Dactylosporangium</taxon>
    </lineage>
</organism>
<keyword evidence="4" id="KW-1185">Reference proteome</keyword>
<evidence type="ECO:0000256" key="1">
    <source>
        <dbReference type="SAM" id="MobiDB-lite"/>
    </source>
</evidence>
<evidence type="ECO:0000313" key="3">
    <source>
        <dbReference type="EMBL" id="UWP78872.1"/>
    </source>
</evidence>
<dbReference type="InterPro" id="IPR047789">
    <property type="entry name" value="CU044_5270-like"/>
</dbReference>
<protein>
    <submittedName>
        <fullName evidence="3">CU044_5270 family protein</fullName>
    </submittedName>
</protein>
<sequence>MFDEHGTRALLGPEDPVRNVTVPAPHASALDVIAIADSRPAPAGHRRRLVLAAAAVAVAGVAISAYVVTRPDPAPPAPQADPDPAPPAPQAVPQPALRMGPVVRPAALQYNSDPPPAGAQLRALADRLAPAPVDSTSGRYSHIRTASWNAVFDDAPGGNTQIIRPQDKEIWYAADASGRVKVTPLPPVYPNEASRQYWERKGVPGTGTGAKVDDPPAGWAGPRQPLPADPAALAKRLGTERGAQSVFFSVRDVYTVHLIPQQTRARILRILADLPGVAWRGSVTDRAGRTGVGISVDTPDARELLIFDPSTGTLLAWDEVEKPADTVAGATLILVQEHTEQLG</sequence>
<evidence type="ECO:0000256" key="2">
    <source>
        <dbReference type="SAM" id="Phobius"/>
    </source>
</evidence>
<dbReference type="EMBL" id="CP073720">
    <property type="protein sequence ID" value="UWP78872.1"/>
    <property type="molecule type" value="Genomic_DNA"/>
</dbReference>
<name>A0ABY5VMG7_9ACTN</name>
<feature type="compositionally biased region" description="Pro residues" evidence="1">
    <location>
        <begin position="72"/>
        <end position="92"/>
    </location>
</feature>
<evidence type="ECO:0000313" key="4">
    <source>
        <dbReference type="Proteomes" id="UP001059617"/>
    </source>
</evidence>